<dbReference type="GO" id="GO:0009897">
    <property type="term" value="C:external side of plasma membrane"/>
    <property type="evidence" value="ECO:0007669"/>
    <property type="project" value="TreeGrafter"/>
</dbReference>
<sequence length="167" mass="18686">MSAAKLISSVFLSVCFQTCLNSAGHGMLCELKVKPGEDVTLHCQGPRDAAISELKWSRPDLESERYVLYFRENQLHVKDQHLSFRGRVELRDREMKYGDASVILKNVTIKDTGRYECYVRKTGSRPELISTISLTVESGIGRVVVLAVAVVVVAVIVAAAVRCFRRR</sequence>
<dbReference type="RefSeq" id="XP_018537828.1">
    <property type="nucleotide sequence ID" value="XM_018682312.2"/>
</dbReference>
<evidence type="ECO:0000256" key="4">
    <source>
        <dbReference type="SAM" id="Phobius"/>
    </source>
</evidence>
<dbReference type="GO" id="GO:0005102">
    <property type="term" value="F:signaling receptor binding"/>
    <property type="evidence" value="ECO:0007669"/>
    <property type="project" value="TreeGrafter"/>
</dbReference>
<reference evidence="8" key="1">
    <citation type="submission" date="2025-08" db="UniProtKB">
        <authorList>
            <consortium name="RefSeq"/>
        </authorList>
    </citation>
    <scope>IDENTIFICATION</scope>
    <source>
        <tissue evidence="8">Brain</tissue>
    </source>
</reference>
<dbReference type="PANTHER" id="PTHR24100">
    <property type="entry name" value="BUTYROPHILIN"/>
    <property type="match status" value="1"/>
</dbReference>
<feature type="domain" description="Ig-like" evidence="6">
    <location>
        <begin position="33"/>
        <end position="133"/>
    </location>
</feature>
<gene>
    <name evidence="8" type="primary">LOC108887121</name>
</gene>
<dbReference type="InterPro" id="IPR036179">
    <property type="entry name" value="Ig-like_dom_sf"/>
</dbReference>
<evidence type="ECO:0000313" key="7">
    <source>
        <dbReference type="Proteomes" id="UP000694890"/>
    </source>
</evidence>
<name>A0AAJ7PT40_LATCA</name>
<evidence type="ECO:0000256" key="2">
    <source>
        <dbReference type="ARBA" id="ARBA00023136"/>
    </source>
</evidence>
<evidence type="ECO:0000256" key="3">
    <source>
        <dbReference type="ARBA" id="ARBA00023319"/>
    </source>
</evidence>
<protein>
    <submittedName>
        <fullName evidence="8">Sodium channel subunit beta-2 isoform X1</fullName>
    </submittedName>
</protein>
<evidence type="ECO:0000256" key="5">
    <source>
        <dbReference type="SAM" id="SignalP"/>
    </source>
</evidence>
<dbReference type="GO" id="GO:0050852">
    <property type="term" value="P:T cell receptor signaling pathway"/>
    <property type="evidence" value="ECO:0007669"/>
    <property type="project" value="TreeGrafter"/>
</dbReference>
<keyword evidence="5" id="KW-0732">Signal</keyword>
<dbReference type="GO" id="GO:0001817">
    <property type="term" value="P:regulation of cytokine production"/>
    <property type="evidence" value="ECO:0007669"/>
    <property type="project" value="TreeGrafter"/>
</dbReference>
<keyword evidence="8" id="KW-0407">Ion channel</keyword>
<feature type="transmembrane region" description="Helical" evidence="4">
    <location>
        <begin position="143"/>
        <end position="164"/>
    </location>
</feature>
<dbReference type="Gene3D" id="2.60.40.10">
    <property type="entry name" value="Immunoglobulins"/>
    <property type="match status" value="1"/>
</dbReference>
<accession>A0AAJ7PT40</accession>
<keyword evidence="4" id="KW-1133">Transmembrane helix</keyword>
<keyword evidence="8" id="KW-0813">Transport</keyword>
<dbReference type="InterPro" id="IPR013783">
    <property type="entry name" value="Ig-like_fold"/>
</dbReference>
<dbReference type="KEGG" id="lcf:108887121"/>
<dbReference type="AlphaFoldDB" id="A0AAJ7PT40"/>
<evidence type="ECO:0000313" key="8">
    <source>
        <dbReference type="RefSeq" id="XP_018537828.1"/>
    </source>
</evidence>
<dbReference type="PROSITE" id="PS50835">
    <property type="entry name" value="IG_LIKE"/>
    <property type="match status" value="1"/>
</dbReference>
<dbReference type="SUPFAM" id="SSF48726">
    <property type="entry name" value="Immunoglobulin"/>
    <property type="match status" value="1"/>
</dbReference>
<keyword evidence="3" id="KW-0393">Immunoglobulin domain</keyword>
<feature type="signal peptide" evidence="5">
    <location>
        <begin position="1"/>
        <end position="22"/>
    </location>
</feature>
<dbReference type="InterPro" id="IPR013106">
    <property type="entry name" value="Ig_V-set"/>
</dbReference>
<feature type="chain" id="PRO_5042547767" evidence="5">
    <location>
        <begin position="23"/>
        <end position="167"/>
    </location>
</feature>
<dbReference type="PANTHER" id="PTHR24100:SF151">
    <property type="entry name" value="ICOS LIGAND"/>
    <property type="match status" value="1"/>
</dbReference>
<dbReference type="GeneID" id="108887121"/>
<proteinExistence type="predicted"/>
<dbReference type="GO" id="GO:0034220">
    <property type="term" value="P:monoatomic ion transmembrane transport"/>
    <property type="evidence" value="ECO:0007669"/>
    <property type="project" value="UniProtKB-KW"/>
</dbReference>
<dbReference type="InterPro" id="IPR003599">
    <property type="entry name" value="Ig_sub"/>
</dbReference>
<dbReference type="InterPro" id="IPR050504">
    <property type="entry name" value="IgSF_BTN/MOG"/>
</dbReference>
<keyword evidence="8" id="KW-0406">Ion transport</keyword>
<dbReference type="Pfam" id="PF07686">
    <property type="entry name" value="V-set"/>
    <property type="match status" value="1"/>
</dbReference>
<dbReference type="SMART" id="SM00409">
    <property type="entry name" value="IG"/>
    <property type="match status" value="1"/>
</dbReference>
<keyword evidence="2 4" id="KW-0472">Membrane</keyword>
<dbReference type="InterPro" id="IPR007110">
    <property type="entry name" value="Ig-like_dom"/>
</dbReference>
<evidence type="ECO:0000259" key="6">
    <source>
        <dbReference type="PROSITE" id="PS50835"/>
    </source>
</evidence>
<organism evidence="7 8">
    <name type="scientific">Lates calcarifer</name>
    <name type="common">Barramundi</name>
    <name type="synonym">Holocentrus calcarifer</name>
    <dbReference type="NCBI Taxonomy" id="8187"/>
    <lineage>
        <taxon>Eukaryota</taxon>
        <taxon>Metazoa</taxon>
        <taxon>Chordata</taxon>
        <taxon>Craniata</taxon>
        <taxon>Vertebrata</taxon>
        <taxon>Euteleostomi</taxon>
        <taxon>Actinopterygii</taxon>
        <taxon>Neopterygii</taxon>
        <taxon>Teleostei</taxon>
        <taxon>Neoteleostei</taxon>
        <taxon>Acanthomorphata</taxon>
        <taxon>Carangaria</taxon>
        <taxon>Carangaria incertae sedis</taxon>
        <taxon>Centropomidae</taxon>
        <taxon>Lates</taxon>
    </lineage>
</organism>
<dbReference type="Proteomes" id="UP000694890">
    <property type="component" value="Unplaced"/>
</dbReference>
<keyword evidence="4" id="KW-0812">Transmembrane</keyword>
<evidence type="ECO:0000256" key="1">
    <source>
        <dbReference type="ARBA" id="ARBA00004370"/>
    </source>
</evidence>
<comment type="subcellular location">
    <subcellularLocation>
        <location evidence="1">Membrane</location>
    </subcellularLocation>
</comment>